<feature type="transmembrane region" description="Helical" evidence="6">
    <location>
        <begin position="159"/>
        <end position="187"/>
    </location>
</feature>
<dbReference type="AlphaFoldDB" id="A0A1I5GNZ9"/>
<keyword evidence="3 6" id="KW-0812">Transmembrane</keyword>
<keyword evidence="2" id="KW-1003">Cell membrane</keyword>
<feature type="transmembrane region" description="Helical" evidence="6">
    <location>
        <begin position="325"/>
        <end position="352"/>
    </location>
</feature>
<dbReference type="Proteomes" id="UP000198599">
    <property type="component" value="Unassembled WGS sequence"/>
</dbReference>
<feature type="transmembrane region" description="Helical" evidence="6">
    <location>
        <begin position="53"/>
        <end position="72"/>
    </location>
</feature>
<feature type="transmembrane region" description="Helical" evidence="6">
    <location>
        <begin position="281"/>
        <end position="304"/>
    </location>
</feature>
<dbReference type="Pfam" id="PF02653">
    <property type="entry name" value="BPD_transp_2"/>
    <property type="match status" value="1"/>
</dbReference>
<dbReference type="GO" id="GO:0005886">
    <property type="term" value="C:plasma membrane"/>
    <property type="evidence" value="ECO:0007669"/>
    <property type="project" value="UniProtKB-SubCell"/>
</dbReference>
<dbReference type="PANTHER" id="PTHR30482">
    <property type="entry name" value="HIGH-AFFINITY BRANCHED-CHAIN AMINO ACID TRANSPORT SYSTEM PERMEASE"/>
    <property type="match status" value="1"/>
</dbReference>
<dbReference type="OrthoDB" id="9804361at2"/>
<evidence type="ECO:0000256" key="4">
    <source>
        <dbReference type="ARBA" id="ARBA00022989"/>
    </source>
</evidence>
<feature type="transmembrane region" description="Helical" evidence="6">
    <location>
        <begin position="84"/>
        <end position="104"/>
    </location>
</feature>
<dbReference type="GO" id="GO:0015658">
    <property type="term" value="F:branched-chain amino acid transmembrane transporter activity"/>
    <property type="evidence" value="ECO:0007669"/>
    <property type="project" value="InterPro"/>
</dbReference>
<feature type="transmembrane region" description="Helical" evidence="6">
    <location>
        <begin position="27"/>
        <end position="46"/>
    </location>
</feature>
<keyword evidence="5 6" id="KW-0472">Membrane</keyword>
<dbReference type="STRING" id="1005928.SAMN04487859_13515"/>
<name>A0A1I5GNZ9_9RHOB</name>
<keyword evidence="4 6" id="KW-1133">Transmembrane helix</keyword>
<keyword evidence="8" id="KW-1185">Reference proteome</keyword>
<reference evidence="8" key="1">
    <citation type="submission" date="2016-10" db="EMBL/GenBank/DDBJ databases">
        <authorList>
            <person name="Varghese N."/>
            <person name="Submissions S."/>
        </authorList>
    </citation>
    <scope>NUCLEOTIDE SEQUENCE [LARGE SCALE GENOMIC DNA]</scope>
    <source>
        <strain evidence="8">DSM 28463</strain>
    </source>
</reference>
<dbReference type="EMBL" id="FOVP01000035">
    <property type="protein sequence ID" value="SFO37725.1"/>
    <property type="molecule type" value="Genomic_DNA"/>
</dbReference>
<feature type="transmembrane region" description="Helical" evidence="6">
    <location>
        <begin position="372"/>
        <end position="393"/>
    </location>
</feature>
<evidence type="ECO:0000256" key="6">
    <source>
        <dbReference type="SAM" id="Phobius"/>
    </source>
</evidence>
<sequence length="425" mass="46036">MRLSTIFITLSLIASIAVPPFLDLGLQFTLITALTAALFATAFNLLAGQAGMLSFGHAAFFGLGAFGVLHLMQVVERGFGVPTVLLPAFGGLVGLLTGFAFGYFATRRSGAYFSLITLALAELLHVAAPRWTSLFGGEAGISSMRMPSLGVTFGATIEVYYLTLAWFLISVGALYYLSRTPFGLLILSLRDSEERVRFMGYDAERSKVLVFAISAMFTGIAGGLAAMAIETANFSIFAMHTSAQAVLYTFVGGTAVFMGPAIGAIVFTLFAYWVSNATAAWLFYQGLIFVLVILFAPQGLGGILQTHYRARHQLDWSRLALPYVLYALGMAITAFGVVFVVHSIEILFASSYRLAAEVEGGLPAYEMFGRAWGPLAPLTWGAPIFALVVGIALMRRSRRNIALVWADTREERVEARNLDVEEKRT</sequence>
<evidence type="ECO:0000256" key="3">
    <source>
        <dbReference type="ARBA" id="ARBA00022692"/>
    </source>
</evidence>
<evidence type="ECO:0000256" key="1">
    <source>
        <dbReference type="ARBA" id="ARBA00004651"/>
    </source>
</evidence>
<dbReference type="InterPro" id="IPR001851">
    <property type="entry name" value="ABC_transp_permease"/>
</dbReference>
<proteinExistence type="predicted"/>
<evidence type="ECO:0000313" key="8">
    <source>
        <dbReference type="Proteomes" id="UP000198599"/>
    </source>
</evidence>
<dbReference type="CDD" id="cd06581">
    <property type="entry name" value="TM_PBP1_LivM_like"/>
    <property type="match status" value="1"/>
</dbReference>
<accession>A0A1I5GNZ9</accession>
<evidence type="ECO:0000256" key="5">
    <source>
        <dbReference type="ARBA" id="ARBA00023136"/>
    </source>
</evidence>
<protein>
    <submittedName>
        <fullName evidence="7">Amino acid/amide ABC transporter membrane protein 2, HAAT family</fullName>
    </submittedName>
</protein>
<feature type="transmembrane region" description="Helical" evidence="6">
    <location>
        <begin position="256"/>
        <end position="275"/>
    </location>
</feature>
<dbReference type="RefSeq" id="WP_092842268.1">
    <property type="nucleotide sequence ID" value="NZ_FOVP01000035.1"/>
</dbReference>
<comment type="subcellular location">
    <subcellularLocation>
        <location evidence="1">Cell membrane</location>
        <topology evidence="1">Multi-pass membrane protein</topology>
    </subcellularLocation>
</comment>
<dbReference type="PANTHER" id="PTHR30482:SF17">
    <property type="entry name" value="ABC TRANSPORTER ATP-BINDING PROTEIN"/>
    <property type="match status" value="1"/>
</dbReference>
<organism evidence="7 8">
    <name type="scientific">Roseovarius lutimaris</name>
    <dbReference type="NCBI Taxonomy" id="1005928"/>
    <lineage>
        <taxon>Bacteria</taxon>
        <taxon>Pseudomonadati</taxon>
        <taxon>Pseudomonadota</taxon>
        <taxon>Alphaproteobacteria</taxon>
        <taxon>Rhodobacterales</taxon>
        <taxon>Roseobacteraceae</taxon>
        <taxon>Roseovarius</taxon>
    </lineage>
</organism>
<dbReference type="InterPro" id="IPR043428">
    <property type="entry name" value="LivM-like"/>
</dbReference>
<evidence type="ECO:0000256" key="2">
    <source>
        <dbReference type="ARBA" id="ARBA00022475"/>
    </source>
</evidence>
<gene>
    <name evidence="7" type="ORF">SAMN04487859_13515</name>
</gene>
<evidence type="ECO:0000313" key="7">
    <source>
        <dbReference type="EMBL" id="SFO37725.1"/>
    </source>
</evidence>
<feature type="transmembrane region" description="Helical" evidence="6">
    <location>
        <begin position="208"/>
        <end position="228"/>
    </location>
</feature>